<dbReference type="RefSeq" id="WP_078760804.1">
    <property type="nucleotide sequence ID" value="NZ_FUWS01000003.1"/>
</dbReference>
<gene>
    <name evidence="2" type="ORF">SAMN02745673_01424</name>
</gene>
<feature type="transmembrane region" description="Helical" evidence="1">
    <location>
        <begin position="129"/>
        <end position="146"/>
    </location>
</feature>
<dbReference type="OrthoDB" id="3431510at2"/>
<dbReference type="Pfam" id="PF11188">
    <property type="entry name" value="DUF2975"/>
    <property type="match status" value="1"/>
</dbReference>
<accession>A0A1T4NH43</accession>
<sequence length="202" mass="21433">MENQTRWSRLNDHLLEGALGVALLLVGLFDLLLPLLGVAGLLPMETTRLVHIDTPAPPPGIMDADGMTLRAASTAELALTDPGLPERLLLALPGLTGTVLLVVVLGLLLRMARSLRSGDVFIPGNVWRLHTIALAVLLIGLAVPLVEAVSTDLLVGATPLHSMVPFHYEFSTGHVFLALLVSAAAEAFRHGSRLRADTEGLV</sequence>
<dbReference type="Proteomes" id="UP000190637">
    <property type="component" value="Unassembled WGS sequence"/>
</dbReference>
<dbReference type="InterPro" id="IPR021354">
    <property type="entry name" value="DUF2975"/>
</dbReference>
<evidence type="ECO:0000256" key="1">
    <source>
        <dbReference type="SAM" id="Phobius"/>
    </source>
</evidence>
<dbReference type="STRING" id="1122192.SAMN02745673_01424"/>
<evidence type="ECO:0000313" key="3">
    <source>
        <dbReference type="Proteomes" id="UP000190637"/>
    </source>
</evidence>
<name>A0A1T4NH43_9ACTN</name>
<feature type="transmembrane region" description="Helical" evidence="1">
    <location>
        <begin position="88"/>
        <end position="109"/>
    </location>
</feature>
<dbReference type="AlphaFoldDB" id="A0A1T4NH43"/>
<keyword evidence="1" id="KW-0472">Membrane</keyword>
<organism evidence="2 3">
    <name type="scientific">Marinactinospora thermotolerans DSM 45154</name>
    <dbReference type="NCBI Taxonomy" id="1122192"/>
    <lineage>
        <taxon>Bacteria</taxon>
        <taxon>Bacillati</taxon>
        <taxon>Actinomycetota</taxon>
        <taxon>Actinomycetes</taxon>
        <taxon>Streptosporangiales</taxon>
        <taxon>Nocardiopsidaceae</taxon>
        <taxon>Marinactinospora</taxon>
    </lineage>
</organism>
<dbReference type="EMBL" id="FUWS01000003">
    <property type="protein sequence ID" value="SJZ78058.1"/>
    <property type="molecule type" value="Genomic_DNA"/>
</dbReference>
<protein>
    <recommendedName>
        <fullName evidence="4">DUF2975 domain-containing protein</fullName>
    </recommendedName>
</protein>
<feature type="transmembrane region" description="Helical" evidence="1">
    <location>
        <begin position="21"/>
        <end position="42"/>
    </location>
</feature>
<keyword evidence="3" id="KW-1185">Reference proteome</keyword>
<proteinExistence type="predicted"/>
<evidence type="ECO:0000313" key="2">
    <source>
        <dbReference type="EMBL" id="SJZ78058.1"/>
    </source>
</evidence>
<keyword evidence="1" id="KW-0812">Transmembrane</keyword>
<keyword evidence="1" id="KW-1133">Transmembrane helix</keyword>
<feature type="transmembrane region" description="Helical" evidence="1">
    <location>
        <begin position="166"/>
        <end position="185"/>
    </location>
</feature>
<reference evidence="2 3" key="1">
    <citation type="submission" date="2017-02" db="EMBL/GenBank/DDBJ databases">
        <authorList>
            <person name="Peterson S.W."/>
        </authorList>
    </citation>
    <scope>NUCLEOTIDE SEQUENCE [LARGE SCALE GENOMIC DNA]</scope>
    <source>
        <strain evidence="2 3">DSM 45154</strain>
    </source>
</reference>
<evidence type="ECO:0008006" key="4">
    <source>
        <dbReference type="Google" id="ProtNLM"/>
    </source>
</evidence>